<dbReference type="GeneID" id="94196412"/>
<keyword evidence="2" id="KW-1185">Reference proteome</keyword>
<evidence type="ECO:0000313" key="1">
    <source>
        <dbReference type="EMBL" id="GIX64931.1"/>
    </source>
</evidence>
<sequence>MGASASTITPDVSRVDGLVGAVNESAKTFGNTYKYQSGKVNFYGDLSGYYLRLTQKIKFTKSGGEGYFTKEEAKQPSNLNVFHIDGYLRQKHANTIWPFIRQEGTNGRIVLQKIDEKSNTIDIQFDDINLYFHNLMDFRGFMPEDELHMYVGCTIKDEFLKPDVGLNALVTHHLAFKLVLSKKPENFRVLGSFSVSRYAQYDVEFDPESTLALTRSFYKQGGSPSPIKPLNNDEWKLWNTHAYDTQINVAKKLDDIQSAKDCYYFFGNFSGNSDNLLRFEKTGALEIVGLNISNSKVWKGETNESLCTFSGRAAQGYVMIGGHPYNVLVNCGYKCSVIVRNNTSKMSVRLSIADIHIKHLSVDLNNLNPSTGFELGLIIDGNGMIFGGKELQPVIDKKRKDGAVKIQNEKIPITTMGIRLRWRSVATSDREEGIKNLVFNDLDESRSMIGAYYI</sequence>
<dbReference type="EMBL" id="BPLF01000004">
    <property type="protein sequence ID" value="GIX64931.1"/>
    <property type="molecule type" value="Genomic_DNA"/>
</dbReference>
<protein>
    <submittedName>
        <fullName evidence="1">TonB-dependent siderophore receptor</fullName>
    </submittedName>
</protein>
<accession>A0AAV4M0N6</accession>
<dbReference type="RefSeq" id="XP_067717000.1">
    <property type="nucleotide sequence ID" value="XM_067860899.1"/>
</dbReference>
<dbReference type="AlphaFoldDB" id="A0AAV4M0N6"/>
<name>A0AAV4M0N6_BABCB</name>
<evidence type="ECO:0000313" key="2">
    <source>
        <dbReference type="Proteomes" id="UP001497744"/>
    </source>
</evidence>
<reference evidence="1 2" key="1">
    <citation type="submission" date="2021-06" db="EMBL/GenBank/DDBJ databases">
        <title>Genome sequence of Babesia caballi.</title>
        <authorList>
            <person name="Yamagishi J."/>
            <person name="Kidaka T."/>
            <person name="Ochi A."/>
        </authorList>
    </citation>
    <scope>NUCLEOTIDE SEQUENCE [LARGE SCALE GENOMIC DNA]</scope>
    <source>
        <strain evidence="1">USDA-D6B2</strain>
    </source>
</reference>
<gene>
    <name evidence="1" type="ORF">BcabD6B2_43660</name>
</gene>
<comment type="caution">
    <text evidence="1">The sequence shown here is derived from an EMBL/GenBank/DDBJ whole genome shotgun (WGS) entry which is preliminary data.</text>
</comment>
<organism evidence="1 2">
    <name type="scientific">Babesia caballi</name>
    <dbReference type="NCBI Taxonomy" id="5871"/>
    <lineage>
        <taxon>Eukaryota</taxon>
        <taxon>Sar</taxon>
        <taxon>Alveolata</taxon>
        <taxon>Apicomplexa</taxon>
        <taxon>Aconoidasida</taxon>
        <taxon>Piroplasmida</taxon>
        <taxon>Babesiidae</taxon>
        <taxon>Babesia</taxon>
    </lineage>
</organism>
<keyword evidence="1" id="KW-0675">Receptor</keyword>
<dbReference type="Proteomes" id="UP001497744">
    <property type="component" value="Unassembled WGS sequence"/>
</dbReference>
<proteinExistence type="predicted"/>